<sequence>MNKLFTVQDLHIQYKDKCLLSVPNLTLSSGKLIALIGANGAGKSTLLHTLLGKKHPFYQSGQVMCYGQSVADWVRRGRIAWVGQHERFELPLVALDYALLGVNNRLMWYESPKHADSERAMAKLAEFDLSHLSDKRIQSLSGGEKQRLAIVRVLMQETDILLFDEPTNHLDIKYERKLFEFLRRLINDGKSIVVVLHSLSHAHRYADEIIAMHQGQILAQGAPNAVMTTENLSIMYGTTINCHDTADGRVFI</sequence>
<dbReference type="InterPro" id="IPR017871">
    <property type="entry name" value="ABC_transporter-like_CS"/>
</dbReference>
<dbReference type="GO" id="GO:0005524">
    <property type="term" value="F:ATP binding"/>
    <property type="evidence" value="ECO:0007669"/>
    <property type="project" value="UniProtKB-KW"/>
</dbReference>
<dbReference type="PROSITE" id="PS50893">
    <property type="entry name" value="ABC_TRANSPORTER_2"/>
    <property type="match status" value="1"/>
</dbReference>
<proteinExistence type="inferred from homology"/>
<evidence type="ECO:0000313" key="7">
    <source>
        <dbReference type="Proteomes" id="UP000077465"/>
    </source>
</evidence>
<gene>
    <name evidence="6" type="ORF">AAX06_07075</name>
</gene>
<keyword evidence="4" id="KW-0067">ATP-binding</keyword>
<dbReference type="SUPFAM" id="SSF52540">
    <property type="entry name" value="P-loop containing nucleoside triphosphate hydrolases"/>
    <property type="match status" value="1"/>
</dbReference>
<accession>A0AAC8T9Y2</accession>
<evidence type="ECO:0000256" key="1">
    <source>
        <dbReference type="ARBA" id="ARBA00005417"/>
    </source>
</evidence>
<keyword evidence="2" id="KW-0813">Transport</keyword>
<dbReference type="RefSeq" id="WP_046696451.1">
    <property type="nucleotide sequence ID" value="NZ_CP011376.1"/>
</dbReference>
<evidence type="ECO:0000259" key="5">
    <source>
        <dbReference type="PROSITE" id="PS50893"/>
    </source>
</evidence>
<dbReference type="SMART" id="SM00382">
    <property type="entry name" value="AAA"/>
    <property type="match status" value="1"/>
</dbReference>
<dbReference type="InterPro" id="IPR003439">
    <property type="entry name" value="ABC_transporter-like_ATP-bd"/>
</dbReference>
<reference evidence="6 7" key="1">
    <citation type="submission" date="2015-05" db="EMBL/GenBank/DDBJ databases">
        <authorList>
            <person name="Dickey A."/>
            <person name="Clawson M."/>
            <person name="Bono J."/>
            <person name="Loy J.D."/>
        </authorList>
    </citation>
    <scope>NUCLEOTIDE SEQUENCE [LARGE SCALE GENOMIC DNA]</scope>
    <source>
        <strain evidence="6 7">22581</strain>
    </source>
</reference>
<dbReference type="InterPro" id="IPR050153">
    <property type="entry name" value="Metal_Ion_Import_ABC"/>
</dbReference>
<keyword evidence="3" id="KW-0547">Nucleotide-binding</keyword>
<dbReference type="InterPro" id="IPR027417">
    <property type="entry name" value="P-loop_NTPase"/>
</dbReference>
<evidence type="ECO:0000256" key="4">
    <source>
        <dbReference type="ARBA" id="ARBA00022840"/>
    </source>
</evidence>
<dbReference type="PANTHER" id="PTHR42734:SF6">
    <property type="entry name" value="MOLYBDATE IMPORT ATP-BINDING PROTEIN MOLC"/>
    <property type="match status" value="1"/>
</dbReference>
<dbReference type="AlphaFoldDB" id="A0AAC8T9Y2"/>
<dbReference type="GO" id="GO:0016887">
    <property type="term" value="F:ATP hydrolysis activity"/>
    <property type="evidence" value="ECO:0007669"/>
    <property type="project" value="InterPro"/>
</dbReference>
<dbReference type="PANTHER" id="PTHR42734">
    <property type="entry name" value="METAL TRANSPORT SYSTEM ATP-BINDING PROTEIN TM_0124-RELATED"/>
    <property type="match status" value="1"/>
</dbReference>
<dbReference type="PROSITE" id="PS00211">
    <property type="entry name" value="ABC_TRANSPORTER_1"/>
    <property type="match status" value="1"/>
</dbReference>
<evidence type="ECO:0000256" key="2">
    <source>
        <dbReference type="ARBA" id="ARBA00022448"/>
    </source>
</evidence>
<dbReference type="Gene3D" id="3.40.50.300">
    <property type="entry name" value="P-loop containing nucleotide triphosphate hydrolases"/>
    <property type="match status" value="1"/>
</dbReference>
<evidence type="ECO:0000256" key="3">
    <source>
        <dbReference type="ARBA" id="ARBA00022741"/>
    </source>
</evidence>
<feature type="domain" description="ABC transporter" evidence="5">
    <location>
        <begin position="5"/>
        <end position="239"/>
    </location>
</feature>
<protein>
    <submittedName>
        <fullName evidence="6">ABC transporter</fullName>
    </submittedName>
</protein>
<dbReference type="Proteomes" id="UP000077465">
    <property type="component" value="Chromosome"/>
</dbReference>
<name>A0AAC8T9Y2_9GAMM</name>
<dbReference type="EMBL" id="CP011376">
    <property type="protein sequence ID" value="AKG07956.1"/>
    <property type="molecule type" value="Genomic_DNA"/>
</dbReference>
<comment type="similarity">
    <text evidence="1">Belongs to the ABC transporter superfamily.</text>
</comment>
<dbReference type="InterPro" id="IPR003593">
    <property type="entry name" value="AAA+_ATPase"/>
</dbReference>
<organism evidence="6 7">
    <name type="scientific">Moraxella bovoculi</name>
    <dbReference type="NCBI Taxonomy" id="386891"/>
    <lineage>
        <taxon>Bacteria</taxon>
        <taxon>Pseudomonadati</taxon>
        <taxon>Pseudomonadota</taxon>
        <taxon>Gammaproteobacteria</taxon>
        <taxon>Moraxellales</taxon>
        <taxon>Moraxellaceae</taxon>
        <taxon>Moraxella</taxon>
    </lineage>
</organism>
<evidence type="ECO:0000313" key="6">
    <source>
        <dbReference type="EMBL" id="AKG07956.1"/>
    </source>
</evidence>
<dbReference type="Pfam" id="PF00005">
    <property type="entry name" value="ABC_tran"/>
    <property type="match status" value="1"/>
</dbReference>
<dbReference type="CDD" id="cd03214">
    <property type="entry name" value="ABC_Iron-Siderophores_B12_Hemin"/>
    <property type="match status" value="1"/>
</dbReference>